<keyword evidence="3" id="KW-1185">Reference proteome</keyword>
<gene>
    <name evidence="2" type="ORF">LSH36_173g02048</name>
</gene>
<evidence type="ECO:0000313" key="2">
    <source>
        <dbReference type="EMBL" id="KAK2158296.1"/>
    </source>
</evidence>
<accession>A0AAD9JSB3</accession>
<dbReference type="AlphaFoldDB" id="A0AAD9JSB3"/>
<protein>
    <submittedName>
        <fullName evidence="2">Uncharacterized protein</fullName>
    </submittedName>
</protein>
<sequence length="49" mass="5245">MAALKVRIKSRSRMRQMTKSIIISCHPAARSTARDGQPPAAPPNTCAAP</sequence>
<comment type="caution">
    <text evidence="2">The sequence shown here is derived from an EMBL/GenBank/DDBJ whole genome shotgun (WGS) entry which is preliminary data.</text>
</comment>
<evidence type="ECO:0000313" key="3">
    <source>
        <dbReference type="Proteomes" id="UP001208570"/>
    </source>
</evidence>
<proteinExistence type="predicted"/>
<dbReference type="EMBL" id="JAODUP010000173">
    <property type="protein sequence ID" value="KAK2158296.1"/>
    <property type="molecule type" value="Genomic_DNA"/>
</dbReference>
<organism evidence="2 3">
    <name type="scientific">Paralvinella palmiformis</name>
    <dbReference type="NCBI Taxonomy" id="53620"/>
    <lineage>
        <taxon>Eukaryota</taxon>
        <taxon>Metazoa</taxon>
        <taxon>Spiralia</taxon>
        <taxon>Lophotrochozoa</taxon>
        <taxon>Annelida</taxon>
        <taxon>Polychaeta</taxon>
        <taxon>Sedentaria</taxon>
        <taxon>Canalipalpata</taxon>
        <taxon>Terebellida</taxon>
        <taxon>Terebelliformia</taxon>
        <taxon>Alvinellidae</taxon>
        <taxon>Paralvinella</taxon>
    </lineage>
</organism>
<dbReference type="Proteomes" id="UP001208570">
    <property type="component" value="Unassembled WGS sequence"/>
</dbReference>
<name>A0AAD9JSB3_9ANNE</name>
<feature type="region of interest" description="Disordered" evidence="1">
    <location>
        <begin position="27"/>
        <end position="49"/>
    </location>
</feature>
<reference evidence="2" key="1">
    <citation type="journal article" date="2023" name="Mol. Biol. Evol.">
        <title>Third-Generation Sequencing Reveals the Adaptive Role of the Epigenome in Three Deep-Sea Polychaetes.</title>
        <authorList>
            <person name="Perez M."/>
            <person name="Aroh O."/>
            <person name="Sun Y."/>
            <person name="Lan Y."/>
            <person name="Juniper S.K."/>
            <person name="Young C.R."/>
            <person name="Angers B."/>
            <person name="Qian P.Y."/>
        </authorList>
    </citation>
    <scope>NUCLEOTIDE SEQUENCE</scope>
    <source>
        <strain evidence="2">P08H-3</strain>
    </source>
</reference>
<evidence type="ECO:0000256" key="1">
    <source>
        <dbReference type="SAM" id="MobiDB-lite"/>
    </source>
</evidence>